<dbReference type="PROSITE" id="PS51257">
    <property type="entry name" value="PROKAR_LIPOPROTEIN"/>
    <property type="match status" value="1"/>
</dbReference>
<evidence type="ECO:0000313" key="1">
    <source>
        <dbReference type="EMBL" id="AEW87155.2"/>
    </source>
</evidence>
<name>G8X841_FLACA</name>
<dbReference type="eggNOG" id="ENOG50301R8">
    <property type="taxonomic scope" value="Bacteria"/>
</dbReference>
<dbReference type="STRING" id="1041826.FCOL_11770"/>
<sequence>MQSLTMRFLIISICIIFFQSCKVYEPLPNSVIEQKEQTIVNPYFANPELDYVYKAQIEVYGNALSGLLVVKKIDQNSHRVVMTTDFGNKLLDFTIGEKEVKLNYVVEDLNKKIVLKILTNDLKLLVQEKHIAKTERKNKEEKVLETAQNYFYFKNNTNQLFKIIQSSKRKAKFSIVFDVKNTDFADQIFLEHYNFDIKIILKQIIE</sequence>
<accession>G8X841</accession>
<evidence type="ECO:0000313" key="2">
    <source>
        <dbReference type="Proteomes" id="UP000005638"/>
    </source>
</evidence>
<dbReference type="Proteomes" id="UP000005638">
    <property type="component" value="Chromosome"/>
</dbReference>
<dbReference type="EMBL" id="CP003222">
    <property type="protein sequence ID" value="AEW87155.2"/>
    <property type="molecule type" value="Genomic_DNA"/>
</dbReference>
<proteinExistence type="predicted"/>
<protein>
    <recommendedName>
        <fullName evidence="3">Lipoprotein</fullName>
    </recommendedName>
</protein>
<evidence type="ECO:0008006" key="3">
    <source>
        <dbReference type="Google" id="ProtNLM"/>
    </source>
</evidence>
<gene>
    <name evidence="1" type="ordered locus">FCOL_11770</name>
</gene>
<dbReference type="KEGG" id="fco:FCOL_11770"/>
<reference evidence="1 2" key="1">
    <citation type="journal article" date="2012" name="J. Bacteriol.">
        <title>Genome Sequence of the Fish Pathogen Flavobacterium columnare ATCC 49512.</title>
        <authorList>
            <person name="Tekedar H.C."/>
            <person name="Karsi A."/>
            <person name="Gillaspy A.F."/>
            <person name="Dyer D.W."/>
            <person name="Benton N.R."/>
            <person name="Zaitshik J."/>
            <person name="Vamenta S."/>
            <person name="Banes M.M."/>
            <person name="Gulsoy N."/>
            <person name="Aboko-Cole M."/>
            <person name="Waldbieser G.C."/>
            <person name="Lawrence M.L."/>
        </authorList>
    </citation>
    <scope>NUCLEOTIDE SEQUENCE [LARGE SCALE GENOMIC DNA]</scope>
    <source>
        <strain evidence="2">ATCC 49512 / CIP 103533 / TG 44/87</strain>
    </source>
</reference>
<keyword evidence="2" id="KW-1185">Reference proteome</keyword>
<organism evidence="1 2">
    <name type="scientific">Flavobacterium columnare (strain ATCC 49512 / CIP 103533 / TG 44/87)</name>
    <dbReference type="NCBI Taxonomy" id="1041826"/>
    <lineage>
        <taxon>Bacteria</taxon>
        <taxon>Pseudomonadati</taxon>
        <taxon>Bacteroidota</taxon>
        <taxon>Flavobacteriia</taxon>
        <taxon>Flavobacteriales</taxon>
        <taxon>Flavobacteriaceae</taxon>
        <taxon>Flavobacterium</taxon>
    </lineage>
</organism>
<dbReference type="HOGENOM" id="CLU_114083_0_0_10"/>
<dbReference type="AlphaFoldDB" id="G8X841"/>